<feature type="region of interest" description="Disordered" evidence="1">
    <location>
        <begin position="1"/>
        <end position="30"/>
    </location>
</feature>
<sequence length="107" mass="12221">MSDENVSKTRTVYESDSQSGLSSKEKDRSANVLAHRGGYWTLLQNCCRALWNFTQELQILHKQAVDLYKTFPISQDSFLCISVLPFYLGAELLIDMLIELQNTDSIK</sequence>
<evidence type="ECO:0000313" key="2">
    <source>
        <dbReference type="EMBL" id="OWK16840.1"/>
    </source>
</evidence>
<dbReference type="Proteomes" id="UP000242450">
    <property type="component" value="Chromosome 3"/>
</dbReference>
<feature type="non-terminal residue" evidence="2">
    <location>
        <position position="107"/>
    </location>
</feature>
<dbReference type="PANTHER" id="PTHR33487">
    <property type="entry name" value="CILIA- AND FLAGELLA-ASSOCIATED PROTEIN 54"/>
    <property type="match status" value="1"/>
</dbReference>
<dbReference type="AlphaFoldDB" id="A0A212DF52"/>
<dbReference type="OrthoDB" id="2104158at2759"/>
<accession>A0A212DF52</accession>
<gene>
    <name evidence="2" type="ORF">Celaphus_00011766</name>
</gene>
<keyword evidence="3" id="KW-1185">Reference proteome</keyword>
<reference evidence="2 3" key="1">
    <citation type="journal article" date="2018" name="Mol. Genet. Genomics">
        <title>The red deer Cervus elaphus genome CerEla1.0: sequencing, annotating, genes, and chromosomes.</title>
        <authorList>
            <person name="Bana N.A."/>
            <person name="Nyiri A."/>
            <person name="Nagy J."/>
            <person name="Frank K."/>
            <person name="Nagy T."/>
            <person name="Steger V."/>
            <person name="Schiller M."/>
            <person name="Lakatos P."/>
            <person name="Sugar L."/>
            <person name="Horn P."/>
            <person name="Barta E."/>
            <person name="Orosz L."/>
        </authorList>
    </citation>
    <scope>NUCLEOTIDE SEQUENCE [LARGE SCALE GENOMIC DNA]</scope>
    <source>
        <strain evidence="2">Hungarian</strain>
    </source>
</reference>
<organism evidence="2 3">
    <name type="scientific">Cervus elaphus hippelaphus</name>
    <name type="common">European red deer</name>
    <dbReference type="NCBI Taxonomy" id="46360"/>
    <lineage>
        <taxon>Eukaryota</taxon>
        <taxon>Metazoa</taxon>
        <taxon>Chordata</taxon>
        <taxon>Craniata</taxon>
        <taxon>Vertebrata</taxon>
        <taxon>Euteleostomi</taxon>
        <taxon>Mammalia</taxon>
        <taxon>Eutheria</taxon>
        <taxon>Laurasiatheria</taxon>
        <taxon>Artiodactyla</taxon>
        <taxon>Ruminantia</taxon>
        <taxon>Pecora</taxon>
        <taxon>Cervidae</taxon>
        <taxon>Cervinae</taxon>
        <taxon>Cervus</taxon>
    </lineage>
</organism>
<dbReference type="GO" id="GO:0060271">
    <property type="term" value="P:cilium assembly"/>
    <property type="evidence" value="ECO:0007669"/>
    <property type="project" value="TreeGrafter"/>
</dbReference>
<dbReference type="PANTHER" id="PTHR33487:SF1">
    <property type="entry name" value="CILIA- AND FLAGELLA-ASSOCIATED PROTEIN 54"/>
    <property type="match status" value="1"/>
</dbReference>
<comment type="caution">
    <text evidence="2">The sequence shown here is derived from an EMBL/GenBank/DDBJ whole genome shotgun (WGS) entry which is preliminary data.</text>
</comment>
<protein>
    <submittedName>
        <fullName evidence="2">Uncharacterized protein</fullName>
    </submittedName>
</protein>
<evidence type="ECO:0000313" key="3">
    <source>
        <dbReference type="Proteomes" id="UP000242450"/>
    </source>
</evidence>
<proteinExistence type="predicted"/>
<evidence type="ECO:0000256" key="1">
    <source>
        <dbReference type="SAM" id="MobiDB-lite"/>
    </source>
</evidence>
<name>A0A212DF52_CEREH</name>
<dbReference type="EMBL" id="MKHE01000003">
    <property type="protein sequence ID" value="OWK16840.1"/>
    <property type="molecule type" value="Genomic_DNA"/>
</dbReference>
<feature type="compositionally biased region" description="Basic and acidic residues" evidence="1">
    <location>
        <begin position="1"/>
        <end position="13"/>
    </location>
</feature>